<dbReference type="Proteomes" id="UP001609176">
    <property type="component" value="Unassembled WGS sequence"/>
</dbReference>
<keyword evidence="3" id="KW-0238">DNA-binding</keyword>
<gene>
    <name evidence="6" type="ORF">ACHIPV_08325</name>
    <name evidence="5" type="ORF">ACHIRB_15545</name>
</gene>
<dbReference type="PANTHER" id="PTHR30408">
    <property type="entry name" value="TYPE-1 RESTRICTION ENZYME ECOKI SPECIFICITY PROTEIN"/>
    <property type="match status" value="1"/>
</dbReference>
<keyword evidence="8" id="KW-1185">Reference proteome</keyword>
<evidence type="ECO:0000313" key="5">
    <source>
        <dbReference type="EMBL" id="MFH5229977.1"/>
    </source>
</evidence>
<dbReference type="Gene3D" id="3.90.220.20">
    <property type="entry name" value="DNA methylase specificity domains"/>
    <property type="match status" value="2"/>
</dbReference>
<name>A0ABW7K4M1_9NOCA</name>
<keyword evidence="2" id="KW-0680">Restriction system</keyword>
<keyword evidence="5" id="KW-0378">Hydrolase</keyword>
<dbReference type="EMBL" id="JBIMSP010000009">
    <property type="protein sequence ID" value="MFH5241892.1"/>
    <property type="molecule type" value="Genomic_DNA"/>
</dbReference>
<accession>A0ABW7K4M1</accession>
<dbReference type="EC" id="3.1.21.-" evidence="5"/>
<evidence type="ECO:0000259" key="4">
    <source>
        <dbReference type="Pfam" id="PF01420"/>
    </source>
</evidence>
<proteinExistence type="inferred from homology"/>
<dbReference type="Pfam" id="PF01420">
    <property type="entry name" value="Methylase_S"/>
    <property type="match status" value="1"/>
</dbReference>
<evidence type="ECO:0000313" key="8">
    <source>
        <dbReference type="Proteomes" id="UP001609219"/>
    </source>
</evidence>
<reference evidence="7 8" key="1">
    <citation type="submission" date="2024-10" db="EMBL/GenBank/DDBJ databases">
        <authorList>
            <person name="Riesco R."/>
        </authorList>
    </citation>
    <scope>NUCLEOTIDE SEQUENCE [LARGE SCALE GENOMIC DNA]</scope>
    <source>
        <strain evidence="6 7">NCIMB 15448</strain>
        <strain evidence="5 8">NCIMB 15450</strain>
    </source>
</reference>
<dbReference type="CDD" id="cd16961">
    <property type="entry name" value="RMtype1_S_TRD-CR_like"/>
    <property type="match status" value="1"/>
</dbReference>
<evidence type="ECO:0000313" key="6">
    <source>
        <dbReference type="EMBL" id="MFH5241892.1"/>
    </source>
</evidence>
<evidence type="ECO:0000313" key="7">
    <source>
        <dbReference type="Proteomes" id="UP001609176"/>
    </source>
</evidence>
<protein>
    <submittedName>
        <fullName evidence="5">Restriction endonuclease subunit S</fullName>
        <ecNumber evidence="5">3.1.21.-</ecNumber>
    </submittedName>
</protein>
<evidence type="ECO:0000256" key="1">
    <source>
        <dbReference type="ARBA" id="ARBA00010923"/>
    </source>
</evidence>
<dbReference type="PANTHER" id="PTHR30408:SF12">
    <property type="entry name" value="TYPE I RESTRICTION ENZYME MJAVIII SPECIFICITY SUBUNIT"/>
    <property type="match status" value="1"/>
</dbReference>
<sequence length="406" mass="44815">MDEYCRLGEVVTIQRGTTYKSALLGRPGPVLLGLGSIQKHGGFRGEKLKTYGGESPDNLLVHPGEVYASLKDVTQTADLLGSVAMVPKGSLVGRLTQDTVRLCVIDSRFSVDYVHWMLRTPEYREHCRGHATGTTTMGLARDDFFAFKIPIPTRSTVALIELLVALDAKIGANERSSQLALELADAMFLSAERNSTTRHTIGELAERSILEYGDGYRTKRLEHGQPGLRILRAGDVRGLQCFADGDDFVSKGYIKQIGAKRSQTGDVVMTTKGTVGRVAVVSKTLEPVVYSPQVCYFRVKDEAELHPAYLAAWFRSADRKAQSEMVMYKSDMAPYINLNDIRSLRIPILARSEMHRAGTEQRALLDQFDASCAENAVLARTRDELLPRLMSGEIKIKDAETAADVV</sequence>
<dbReference type="Proteomes" id="UP001609219">
    <property type="component" value="Unassembled WGS sequence"/>
</dbReference>
<dbReference type="InterPro" id="IPR044946">
    <property type="entry name" value="Restrct_endonuc_typeI_TRD_sf"/>
</dbReference>
<organism evidence="5 8">
    <name type="scientific">Antrihabitans spumae</name>
    <dbReference type="NCBI Taxonomy" id="3373370"/>
    <lineage>
        <taxon>Bacteria</taxon>
        <taxon>Bacillati</taxon>
        <taxon>Actinomycetota</taxon>
        <taxon>Actinomycetes</taxon>
        <taxon>Mycobacteriales</taxon>
        <taxon>Nocardiaceae</taxon>
        <taxon>Antrihabitans</taxon>
    </lineage>
</organism>
<dbReference type="EMBL" id="JBIMSN010000062">
    <property type="protein sequence ID" value="MFH5229977.1"/>
    <property type="molecule type" value="Genomic_DNA"/>
</dbReference>
<dbReference type="RefSeq" id="WP_395124064.1">
    <property type="nucleotide sequence ID" value="NZ_JBIMSN010000062.1"/>
</dbReference>
<keyword evidence="5" id="KW-0540">Nuclease</keyword>
<dbReference type="InterPro" id="IPR000055">
    <property type="entry name" value="Restrct_endonuc_typeI_TRD"/>
</dbReference>
<dbReference type="SUPFAM" id="SSF116734">
    <property type="entry name" value="DNA methylase specificity domain"/>
    <property type="match status" value="2"/>
</dbReference>
<keyword evidence="5" id="KW-0255">Endonuclease</keyword>
<evidence type="ECO:0000256" key="2">
    <source>
        <dbReference type="ARBA" id="ARBA00022747"/>
    </source>
</evidence>
<comment type="caution">
    <text evidence="5">The sequence shown here is derived from an EMBL/GenBank/DDBJ whole genome shotgun (WGS) entry which is preliminary data.</text>
</comment>
<evidence type="ECO:0000256" key="3">
    <source>
        <dbReference type="ARBA" id="ARBA00023125"/>
    </source>
</evidence>
<dbReference type="GO" id="GO:0004519">
    <property type="term" value="F:endonuclease activity"/>
    <property type="evidence" value="ECO:0007669"/>
    <property type="project" value="UniProtKB-KW"/>
</dbReference>
<dbReference type="GO" id="GO:0016787">
    <property type="term" value="F:hydrolase activity"/>
    <property type="evidence" value="ECO:0007669"/>
    <property type="project" value="UniProtKB-KW"/>
</dbReference>
<dbReference type="InterPro" id="IPR052021">
    <property type="entry name" value="Type-I_RS_S_subunit"/>
</dbReference>
<feature type="domain" description="Type I restriction modification DNA specificity" evidence="4">
    <location>
        <begin position="228"/>
        <end position="348"/>
    </location>
</feature>
<comment type="similarity">
    <text evidence="1">Belongs to the type-I restriction system S methylase family.</text>
</comment>